<dbReference type="InterPro" id="IPR010982">
    <property type="entry name" value="Lambda_DNA-bd_dom_sf"/>
</dbReference>
<reference evidence="3" key="1">
    <citation type="journal article" date="2014" name="Int. J. Syst. Evol. Microbiol.">
        <title>Complete genome sequence of Corynebacterium casei LMG S-19264T (=DSM 44701T), isolated from a smear-ripened cheese.</title>
        <authorList>
            <consortium name="US DOE Joint Genome Institute (JGI-PGF)"/>
            <person name="Walter F."/>
            <person name="Albersmeier A."/>
            <person name="Kalinowski J."/>
            <person name="Ruckert C."/>
        </authorList>
    </citation>
    <scope>NUCLEOTIDE SEQUENCE</scope>
    <source>
        <strain evidence="3">CGMCC 1.12698</strain>
    </source>
</reference>
<dbReference type="GO" id="GO:0005829">
    <property type="term" value="C:cytosol"/>
    <property type="evidence" value="ECO:0007669"/>
    <property type="project" value="TreeGrafter"/>
</dbReference>
<gene>
    <name evidence="3" type="ORF">GCM10007140_25700</name>
</gene>
<dbReference type="EMBL" id="BMFK01000002">
    <property type="protein sequence ID" value="GGE74716.1"/>
    <property type="molecule type" value="Genomic_DNA"/>
</dbReference>
<dbReference type="SMART" id="SM00530">
    <property type="entry name" value="HTH_XRE"/>
    <property type="match status" value="1"/>
</dbReference>
<dbReference type="AlphaFoldDB" id="A0A917EQW2"/>
<protein>
    <submittedName>
        <fullName evidence="3">Transcriptional regulator</fullName>
    </submittedName>
</protein>
<dbReference type="GO" id="GO:0003700">
    <property type="term" value="F:DNA-binding transcription factor activity"/>
    <property type="evidence" value="ECO:0007669"/>
    <property type="project" value="TreeGrafter"/>
</dbReference>
<evidence type="ECO:0000313" key="4">
    <source>
        <dbReference type="Proteomes" id="UP000605259"/>
    </source>
</evidence>
<evidence type="ECO:0000259" key="2">
    <source>
        <dbReference type="PROSITE" id="PS50943"/>
    </source>
</evidence>
<evidence type="ECO:0000256" key="1">
    <source>
        <dbReference type="ARBA" id="ARBA00023125"/>
    </source>
</evidence>
<organism evidence="3 4">
    <name type="scientific">Priestia taiwanensis</name>
    <dbReference type="NCBI Taxonomy" id="1347902"/>
    <lineage>
        <taxon>Bacteria</taxon>
        <taxon>Bacillati</taxon>
        <taxon>Bacillota</taxon>
        <taxon>Bacilli</taxon>
        <taxon>Bacillales</taxon>
        <taxon>Bacillaceae</taxon>
        <taxon>Priestia</taxon>
    </lineage>
</organism>
<dbReference type="PANTHER" id="PTHR46797:SF1">
    <property type="entry name" value="METHYLPHOSPHONATE SYNTHASE"/>
    <property type="match status" value="1"/>
</dbReference>
<comment type="caution">
    <text evidence="3">The sequence shown here is derived from an EMBL/GenBank/DDBJ whole genome shotgun (WGS) entry which is preliminary data.</text>
</comment>
<dbReference type="CDD" id="cd00093">
    <property type="entry name" value="HTH_XRE"/>
    <property type="match status" value="1"/>
</dbReference>
<sequence>MKGIGERIRTLRKEKGLTQSQLVGTELTKSMLSQIENGKAMPSMKSLHYIAEQLGYDVDFLLGNQGHYAQLAHEMQKLLQQGKYKEMYEQLLELMNEGFPQTVQGAKLAEQFAKACVEVEIEKVENMVEKAVALYEQHHMYHESAKAKFVLRHVHLRRGDCEAGIRLISDVRTYCKSREIEVDIMFKLDLYHMEAIFLLGISENKKAKEVLTAAIAYSKEKAVYYRAGEIYRTLAMSAIISKDKEDFFYFSRKAYEYAVFTESKVLEAYVEVGYIEYYIEVENNDELARIHLDKYMKMAEKEEVISRKLSGKLLYREQKYEEALDMLTFNLVQGMYHPLDKEFTLSAGAYRALCYEQLGSIEKAREEIIETYTQIMELPSNYTKKFVEETYHAILGRKN</sequence>
<dbReference type="RefSeq" id="WP_188388893.1">
    <property type="nucleotide sequence ID" value="NZ_BMFK01000002.1"/>
</dbReference>
<dbReference type="Gene3D" id="1.25.40.10">
    <property type="entry name" value="Tetratricopeptide repeat domain"/>
    <property type="match status" value="2"/>
</dbReference>
<keyword evidence="1" id="KW-0238">DNA-binding</keyword>
<dbReference type="InterPro" id="IPR050807">
    <property type="entry name" value="TransReg_Diox_bact_type"/>
</dbReference>
<dbReference type="Pfam" id="PF12844">
    <property type="entry name" value="HTH_19"/>
    <property type="match status" value="1"/>
</dbReference>
<dbReference type="PANTHER" id="PTHR46797">
    <property type="entry name" value="HTH-TYPE TRANSCRIPTIONAL REGULATOR"/>
    <property type="match status" value="1"/>
</dbReference>
<reference evidence="3" key="2">
    <citation type="submission" date="2020-09" db="EMBL/GenBank/DDBJ databases">
        <authorList>
            <person name="Sun Q."/>
            <person name="Zhou Y."/>
        </authorList>
    </citation>
    <scope>NUCLEOTIDE SEQUENCE</scope>
    <source>
        <strain evidence="3">CGMCC 1.12698</strain>
    </source>
</reference>
<accession>A0A917EQW2</accession>
<dbReference type="GO" id="GO:0003677">
    <property type="term" value="F:DNA binding"/>
    <property type="evidence" value="ECO:0007669"/>
    <property type="project" value="UniProtKB-KW"/>
</dbReference>
<dbReference type="Proteomes" id="UP000605259">
    <property type="component" value="Unassembled WGS sequence"/>
</dbReference>
<evidence type="ECO:0000313" key="3">
    <source>
        <dbReference type="EMBL" id="GGE74716.1"/>
    </source>
</evidence>
<dbReference type="InterPro" id="IPR011990">
    <property type="entry name" value="TPR-like_helical_dom_sf"/>
</dbReference>
<keyword evidence="4" id="KW-1185">Reference proteome</keyword>
<dbReference type="PROSITE" id="PS50943">
    <property type="entry name" value="HTH_CROC1"/>
    <property type="match status" value="1"/>
</dbReference>
<proteinExistence type="predicted"/>
<dbReference type="SUPFAM" id="SSF47413">
    <property type="entry name" value="lambda repressor-like DNA-binding domains"/>
    <property type="match status" value="1"/>
</dbReference>
<name>A0A917EQW2_9BACI</name>
<dbReference type="InterPro" id="IPR001387">
    <property type="entry name" value="Cro/C1-type_HTH"/>
</dbReference>
<feature type="domain" description="HTH cro/C1-type" evidence="2">
    <location>
        <begin position="8"/>
        <end position="61"/>
    </location>
</feature>